<reference evidence="2" key="1">
    <citation type="journal article" date="2023" name="Science">
        <title>Genome structures resolve the early diversification of teleost fishes.</title>
        <authorList>
            <person name="Parey E."/>
            <person name="Louis A."/>
            <person name="Montfort J."/>
            <person name="Bouchez O."/>
            <person name="Roques C."/>
            <person name="Iampietro C."/>
            <person name="Lluch J."/>
            <person name="Castinel A."/>
            <person name="Donnadieu C."/>
            <person name="Desvignes T."/>
            <person name="Floi Bucao C."/>
            <person name="Jouanno E."/>
            <person name="Wen M."/>
            <person name="Mejri S."/>
            <person name="Dirks R."/>
            <person name="Jansen H."/>
            <person name="Henkel C."/>
            <person name="Chen W.J."/>
            <person name="Zahm M."/>
            <person name="Cabau C."/>
            <person name="Klopp C."/>
            <person name="Thompson A.W."/>
            <person name="Robinson-Rechavi M."/>
            <person name="Braasch I."/>
            <person name="Lecointre G."/>
            <person name="Bobe J."/>
            <person name="Postlethwait J.H."/>
            <person name="Berthelot C."/>
            <person name="Roest Crollius H."/>
            <person name="Guiguen Y."/>
        </authorList>
    </citation>
    <scope>NUCLEOTIDE SEQUENCE</scope>
    <source>
        <strain evidence="2">WJC10195</strain>
    </source>
</reference>
<feature type="region of interest" description="Disordered" evidence="1">
    <location>
        <begin position="82"/>
        <end position="111"/>
    </location>
</feature>
<sequence length="111" mass="11794">MQIVRPCPPCGVPASGVFVGNTPSISPSVPPCVNRITAGTNLGHYLLCGAPGDRRTPPRHDKVQLRACVDFNLKSARVEALDLNGTRGHGTPQRETRESGGASVQERGRPQ</sequence>
<dbReference type="Proteomes" id="UP001152622">
    <property type="component" value="Chromosome 1"/>
</dbReference>
<dbReference type="AlphaFoldDB" id="A0A9Q1JC76"/>
<organism evidence="2 3">
    <name type="scientific">Synaphobranchus kaupii</name>
    <name type="common">Kaup's arrowtooth eel</name>
    <dbReference type="NCBI Taxonomy" id="118154"/>
    <lineage>
        <taxon>Eukaryota</taxon>
        <taxon>Metazoa</taxon>
        <taxon>Chordata</taxon>
        <taxon>Craniata</taxon>
        <taxon>Vertebrata</taxon>
        <taxon>Euteleostomi</taxon>
        <taxon>Actinopterygii</taxon>
        <taxon>Neopterygii</taxon>
        <taxon>Teleostei</taxon>
        <taxon>Anguilliformes</taxon>
        <taxon>Synaphobranchidae</taxon>
        <taxon>Synaphobranchus</taxon>
    </lineage>
</organism>
<dbReference type="EMBL" id="JAINUF010000001">
    <property type="protein sequence ID" value="KAJ8379500.1"/>
    <property type="molecule type" value="Genomic_DNA"/>
</dbReference>
<protein>
    <submittedName>
        <fullName evidence="2">Uncharacterized protein</fullName>
    </submittedName>
</protein>
<evidence type="ECO:0000313" key="3">
    <source>
        <dbReference type="Proteomes" id="UP001152622"/>
    </source>
</evidence>
<evidence type="ECO:0000256" key="1">
    <source>
        <dbReference type="SAM" id="MobiDB-lite"/>
    </source>
</evidence>
<proteinExistence type="predicted"/>
<keyword evidence="3" id="KW-1185">Reference proteome</keyword>
<name>A0A9Q1JC76_SYNKA</name>
<comment type="caution">
    <text evidence="2">The sequence shown here is derived from an EMBL/GenBank/DDBJ whole genome shotgun (WGS) entry which is preliminary data.</text>
</comment>
<gene>
    <name evidence="2" type="ORF">SKAU_G00002780</name>
</gene>
<accession>A0A9Q1JC76</accession>
<evidence type="ECO:0000313" key="2">
    <source>
        <dbReference type="EMBL" id="KAJ8379500.1"/>
    </source>
</evidence>